<dbReference type="EMBL" id="BK015684">
    <property type="protein sequence ID" value="DAE19724.1"/>
    <property type="molecule type" value="Genomic_DNA"/>
</dbReference>
<proteinExistence type="predicted"/>
<protein>
    <submittedName>
        <fullName evidence="1">Uncharacterized protein</fullName>
    </submittedName>
</protein>
<evidence type="ECO:0000313" key="1">
    <source>
        <dbReference type="EMBL" id="DAE19724.1"/>
    </source>
</evidence>
<name>A0A8S5QMA0_9CAUD</name>
<accession>A0A8S5QMA0</accession>
<organism evidence="1">
    <name type="scientific">Myoviridae sp. ctuID12</name>
    <dbReference type="NCBI Taxonomy" id="2826707"/>
    <lineage>
        <taxon>Viruses</taxon>
        <taxon>Duplodnaviria</taxon>
        <taxon>Heunggongvirae</taxon>
        <taxon>Uroviricota</taxon>
        <taxon>Caudoviricetes</taxon>
    </lineage>
</organism>
<reference evidence="1" key="1">
    <citation type="journal article" date="2021" name="Proc. Natl. Acad. Sci. U.S.A.">
        <title>A Catalog of Tens of Thousands of Viruses from Human Metagenomes Reveals Hidden Associations with Chronic Diseases.</title>
        <authorList>
            <person name="Tisza M.J."/>
            <person name="Buck C.B."/>
        </authorList>
    </citation>
    <scope>NUCLEOTIDE SEQUENCE</scope>
    <source>
        <strain evidence="1">CtuID12</strain>
    </source>
</reference>
<sequence length="174" mass="20254">MLGRRLYCRLPLLSFLTMGKFRAMAIQYITEKLSDDGRKVIDACINEITYTHRTYNLYDSYGWCVYYDGYIKNMGFLSPYQRATDFKYWGKGDNKRPIFGRNEIKRFFEEYKATKGTFELVIAAAMPYAEILEEGGGRLKHKYRVISMSFQKLQELSAKYGGAYVVGLSKGRKI</sequence>